<comment type="cofactor">
    <cofactor evidence="1">
        <name>FAD</name>
        <dbReference type="ChEBI" id="CHEBI:57692"/>
    </cofactor>
</comment>
<evidence type="ECO:0000256" key="5">
    <source>
        <dbReference type="ARBA" id="ARBA00023002"/>
    </source>
</evidence>
<gene>
    <name evidence="9" type="ORF">D3872_09270</name>
</gene>
<dbReference type="PANTHER" id="PTHR43884:SF20">
    <property type="entry name" value="ACYL-COA DEHYDROGENASE FADE28"/>
    <property type="match status" value="1"/>
</dbReference>
<dbReference type="InterPro" id="IPR009100">
    <property type="entry name" value="AcylCoA_DH/oxidase_NM_dom_sf"/>
</dbReference>
<organism evidence="9 10">
    <name type="scientific">Massilia cavernae</name>
    <dbReference type="NCBI Taxonomy" id="2320864"/>
    <lineage>
        <taxon>Bacteria</taxon>
        <taxon>Pseudomonadati</taxon>
        <taxon>Pseudomonadota</taxon>
        <taxon>Betaproteobacteria</taxon>
        <taxon>Burkholderiales</taxon>
        <taxon>Oxalobacteraceae</taxon>
        <taxon>Telluria group</taxon>
        <taxon>Massilia</taxon>
    </lineage>
</organism>
<dbReference type="Pfam" id="PF02770">
    <property type="entry name" value="Acyl-CoA_dh_M"/>
    <property type="match status" value="1"/>
</dbReference>
<evidence type="ECO:0000256" key="4">
    <source>
        <dbReference type="ARBA" id="ARBA00022827"/>
    </source>
</evidence>
<dbReference type="SUPFAM" id="SSF47203">
    <property type="entry name" value="Acyl-CoA dehydrogenase C-terminal domain-like"/>
    <property type="match status" value="1"/>
</dbReference>
<keyword evidence="10" id="KW-1185">Reference proteome</keyword>
<dbReference type="OrthoDB" id="9769473at2"/>
<protein>
    <submittedName>
        <fullName evidence="9">Acyl-CoA dehydrogenase</fullName>
    </submittedName>
</protein>
<dbReference type="InterPro" id="IPR006091">
    <property type="entry name" value="Acyl-CoA_Oxase/DH_mid-dom"/>
</dbReference>
<dbReference type="RefSeq" id="WP_119810502.1">
    <property type="nucleotide sequence ID" value="NZ_QYUP01000089.1"/>
</dbReference>
<dbReference type="AlphaFoldDB" id="A0A418Y0Y3"/>
<dbReference type="Gene3D" id="2.40.110.10">
    <property type="entry name" value="Butyryl-CoA Dehydrogenase, subunit A, domain 2"/>
    <property type="match status" value="1"/>
</dbReference>
<keyword evidence="3" id="KW-0285">Flavoprotein</keyword>
<dbReference type="PANTHER" id="PTHR43884">
    <property type="entry name" value="ACYL-COA DEHYDROGENASE"/>
    <property type="match status" value="1"/>
</dbReference>
<dbReference type="InterPro" id="IPR009075">
    <property type="entry name" value="AcylCo_DH/oxidase_C"/>
</dbReference>
<proteinExistence type="inferred from homology"/>
<dbReference type="Pfam" id="PF02771">
    <property type="entry name" value="Acyl-CoA_dh_N"/>
    <property type="match status" value="1"/>
</dbReference>
<dbReference type="InterPro" id="IPR013786">
    <property type="entry name" value="AcylCoA_DH/ox_N"/>
</dbReference>
<dbReference type="CDD" id="cd00567">
    <property type="entry name" value="ACAD"/>
    <property type="match status" value="1"/>
</dbReference>
<feature type="domain" description="Acyl-CoA dehydrogenase/oxidase N-terminal" evidence="8">
    <location>
        <begin position="6"/>
        <end position="110"/>
    </location>
</feature>
<evidence type="ECO:0000313" key="9">
    <source>
        <dbReference type="EMBL" id="RJG19011.1"/>
    </source>
</evidence>
<dbReference type="InterPro" id="IPR037069">
    <property type="entry name" value="AcylCoA_DH/ox_N_sf"/>
</dbReference>
<dbReference type="GO" id="GO:0003995">
    <property type="term" value="F:acyl-CoA dehydrogenase activity"/>
    <property type="evidence" value="ECO:0007669"/>
    <property type="project" value="TreeGrafter"/>
</dbReference>
<dbReference type="Gene3D" id="1.10.540.10">
    <property type="entry name" value="Acyl-CoA dehydrogenase/oxidase, N-terminal domain"/>
    <property type="match status" value="1"/>
</dbReference>
<evidence type="ECO:0000256" key="1">
    <source>
        <dbReference type="ARBA" id="ARBA00001974"/>
    </source>
</evidence>
<evidence type="ECO:0000259" key="8">
    <source>
        <dbReference type="Pfam" id="PF02771"/>
    </source>
</evidence>
<feature type="domain" description="Acyl-CoA oxidase/dehydrogenase middle" evidence="7">
    <location>
        <begin position="134"/>
        <end position="200"/>
    </location>
</feature>
<name>A0A418Y0Y3_9BURK</name>
<dbReference type="Pfam" id="PF00441">
    <property type="entry name" value="Acyl-CoA_dh_1"/>
    <property type="match status" value="1"/>
</dbReference>
<dbReference type="EMBL" id="QYUP01000089">
    <property type="protein sequence ID" value="RJG19011.1"/>
    <property type="molecule type" value="Genomic_DNA"/>
</dbReference>
<evidence type="ECO:0000313" key="10">
    <source>
        <dbReference type="Proteomes" id="UP000284006"/>
    </source>
</evidence>
<keyword evidence="5" id="KW-0560">Oxidoreductase</keyword>
<dbReference type="GO" id="GO:0050660">
    <property type="term" value="F:flavin adenine dinucleotide binding"/>
    <property type="evidence" value="ECO:0007669"/>
    <property type="project" value="InterPro"/>
</dbReference>
<evidence type="ECO:0000259" key="7">
    <source>
        <dbReference type="Pfam" id="PF02770"/>
    </source>
</evidence>
<comment type="caution">
    <text evidence="9">The sequence shown here is derived from an EMBL/GenBank/DDBJ whole genome shotgun (WGS) entry which is preliminary data.</text>
</comment>
<evidence type="ECO:0000259" key="6">
    <source>
        <dbReference type="Pfam" id="PF00441"/>
    </source>
</evidence>
<accession>A0A418Y0Y3</accession>
<dbReference type="Gene3D" id="1.20.140.10">
    <property type="entry name" value="Butyryl-CoA Dehydrogenase, subunit A, domain 3"/>
    <property type="match status" value="1"/>
</dbReference>
<reference evidence="9 10" key="1">
    <citation type="submission" date="2018-09" db="EMBL/GenBank/DDBJ databases">
        <authorList>
            <person name="Zhu H."/>
        </authorList>
    </citation>
    <scope>NUCLEOTIDE SEQUENCE [LARGE SCALE GENOMIC DNA]</scope>
    <source>
        <strain evidence="9 10">K1S02-61</strain>
    </source>
</reference>
<dbReference type="SUPFAM" id="SSF56645">
    <property type="entry name" value="Acyl-CoA dehydrogenase NM domain-like"/>
    <property type="match status" value="1"/>
</dbReference>
<keyword evidence="4" id="KW-0274">FAD</keyword>
<dbReference type="Proteomes" id="UP000284006">
    <property type="component" value="Unassembled WGS sequence"/>
</dbReference>
<sequence>MSMLLNEEQRLLGETAREFLSARAPVSALRRLRDSRDPLGYDPAVWREVAEMGWTAAVFPETEGGLDFGYKGLGAVFEQAGRTLAALPLLPSVVLGGGLLLAGGDARQRALIAGVIDGSALLALALEEEGRHAPCAVRTTARPDAGGWVLDGEKWFVLDGHVANMLVVVARSAGAPGDSHGLSLFLVDPKAEGVVVQRSLMADSRNAARVRLSGVRLDGAALLGAAGEGFALLEPVLDRARICLAAEALGVISEAFDRTVAYLKERVQFDVAIGSFQALQHRMARLYVDLEMLRSCVGAALDAIDSGSSEVALLGSLAKARAADLSERALNEAVQLHGGIGVTDELDLGLFVKRGRVIQQTFGDGVFHRDRYAQLKGF</sequence>
<evidence type="ECO:0000256" key="2">
    <source>
        <dbReference type="ARBA" id="ARBA00009347"/>
    </source>
</evidence>
<dbReference type="InterPro" id="IPR036250">
    <property type="entry name" value="AcylCo_DH-like_C"/>
</dbReference>
<evidence type="ECO:0000256" key="3">
    <source>
        <dbReference type="ARBA" id="ARBA00022630"/>
    </source>
</evidence>
<dbReference type="InterPro" id="IPR046373">
    <property type="entry name" value="Acyl-CoA_Oxase/DH_mid-dom_sf"/>
</dbReference>
<feature type="domain" description="Acyl-CoA dehydrogenase/oxidase C-terminal" evidence="6">
    <location>
        <begin position="227"/>
        <end position="366"/>
    </location>
</feature>
<comment type="similarity">
    <text evidence="2">Belongs to the acyl-CoA dehydrogenase family.</text>
</comment>